<accession>A0A447XB95</accession>
<evidence type="ECO:0000313" key="2">
    <source>
        <dbReference type="EMBL" id="VED12826.1"/>
    </source>
</evidence>
<dbReference type="EC" id="4.1.1.47" evidence="2"/>
<name>A0A447XB95_ECOLX</name>
<dbReference type="AlphaFoldDB" id="A0A447XB95"/>
<protein>
    <submittedName>
        <fullName evidence="2">Glyoxylate carboligase (Tartronate-semialdehyde synthase)</fullName>
        <ecNumber evidence="2">4.1.1.47</ecNumber>
    </submittedName>
</protein>
<dbReference type="GO" id="GO:0009028">
    <property type="term" value="F:tartronate-semialdehyde synthase activity"/>
    <property type="evidence" value="ECO:0007669"/>
    <property type="project" value="UniProtKB-EC"/>
</dbReference>
<evidence type="ECO:0000313" key="3">
    <source>
        <dbReference type="Proteomes" id="UP000271797"/>
    </source>
</evidence>
<feature type="domain" description="Thiamine pyrophosphate enzyme central" evidence="1">
    <location>
        <begin position="2"/>
        <end position="59"/>
    </location>
</feature>
<dbReference type="Proteomes" id="UP000271797">
    <property type="component" value="Chromosome"/>
</dbReference>
<gene>
    <name evidence="2" type="primary">gcl_2</name>
    <name evidence="2" type="ORF">NCTC9044_03674</name>
</gene>
<dbReference type="Pfam" id="PF00205">
    <property type="entry name" value="TPP_enzyme_M"/>
    <property type="match status" value="1"/>
</dbReference>
<evidence type="ECO:0000259" key="1">
    <source>
        <dbReference type="Pfam" id="PF00205"/>
    </source>
</evidence>
<organism evidence="2 3">
    <name type="scientific">Escherichia coli</name>
    <dbReference type="NCBI Taxonomy" id="562"/>
    <lineage>
        <taxon>Bacteria</taxon>
        <taxon>Pseudomonadati</taxon>
        <taxon>Pseudomonadota</taxon>
        <taxon>Gammaproteobacteria</taxon>
        <taxon>Enterobacterales</taxon>
        <taxon>Enterobacteriaceae</taxon>
        <taxon>Escherichia</taxon>
    </lineage>
</organism>
<dbReference type="SUPFAM" id="SSF52467">
    <property type="entry name" value="DHS-like NAD/FAD-binding domain"/>
    <property type="match status" value="1"/>
</dbReference>
<dbReference type="Gene3D" id="3.40.50.1220">
    <property type="entry name" value="TPP-binding domain"/>
    <property type="match status" value="1"/>
</dbReference>
<dbReference type="GO" id="GO:0030976">
    <property type="term" value="F:thiamine pyrophosphate binding"/>
    <property type="evidence" value="ECO:0007669"/>
    <property type="project" value="InterPro"/>
</dbReference>
<dbReference type="GO" id="GO:0016874">
    <property type="term" value="F:ligase activity"/>
    <property type="evidence" value="ECO:0007669"/>
    <property type="project" value="UniProtKB-KW"/>
</dbReference>
<dbReference type="InterPro" id="IPR029035">
    <property type="entry name" value="DHS-like_NAD/FAD-binding_dom"/>
</dbReference>
<reference evidence="2 3" key="1">
    <citation type="submission" date="2018-12" db="EMBL/GenBank/DDBJ databases">
        <authorList>
            <consortium name="Pathogen Informatics"/>
        </authorList>
    </citation>
    <scope>NUCLEOTIDE SEQUENCE [LARGE SCALE GENOMIC DNA]</scope>
    <source>
        <strain evidence="2 3">NCTC9044</strain>
    </source>
</reference>
<sequence>MAGMVGLQTAHRYGNATLLASDMVFGIGNRFANRHTGSVEKYTEGRKIVHIDIEPTQLAACCVRISALSLMLKRR</sequence>
<dbReference type="GO" id="GO:0000287">
    <property type="term" value="F:magnesium ion binding"/>
    <property type="evidence" value="ECO:0007669"/>
    <property type="project" value="InterPro"/>
</dbReference>
<proteinExistence type="predicted"/>
<keyword evidence="2" id="KW-0436">Ligase</keyword>
<dbReference type="InterPro" id="IPR012000">
    <property type="entry name" value="Thiamin_PyroP_enz_cen_dom"/>
</dbReference>
<keyword evidence="2" id="KW-0456">Lyase</keyword>
<dbReference type="EMBL" id="LR134238">
    <property type="protein sequence ID" value="VED12826.1"/>
    <property type="molecule type" value="Genomic_DNA"/>
</dbReference>